<evidence type="ECO:0000313" key="2">
    <source>
        <dbReference type="WBParaSite" id="Pan_g2370.t1"/>
    </source>
</evidence>
<accession>A0A7E4VRB4</accession>
<dbReference type="WBParaSite" id="Pan_g2370.t1">
    <property type="protein sequence ID" value="Pan_g2370.t1"/>
    <property type="gene ID" value="Pan_g2370"/>
</dbReference>
<name>A0A7E4VRB4_PANRE</name>
<dbReference type="AlphaFoldDB" id="A0A7E4VRB4"/>
<evidence type="ECO:0000313" key="1">
    <source>
        <dbReference type="Proteomes" id="UP000492821"/>
    </source>
</evidence>
<proteinExistence type="predicted"/>
<protein>
    <submittedName>
        <fullName evidence="2">MATH domain-containing protein</fullName>
    </submittedName>
</protein>
<reference evidence="2" key="2">
    <citation type="submission" date="2020-10" db="UniProtKB">
        <authorList>
            <consortium name="WormBaseParasite"/>
        </authorList>
    </citation>
    <scope>IDENTIFICATION</scope>
</reference>
<keyword evidence="1" id="KW-1185">Reference proteome</keyword>
<reference evidence="1" key="1">
    <citation type="journal article" date="2013" name="Genetics">
        <title>The draft genome and transcriptome of Panagrellus redivivus are shaped by the harsh demands of a free-living lifestyle.</title>
        <authorList>
            <person name="Srinivasan J."/>
            <person name="Dillman A.R."/>
            <person name="Macchietto M.G."/>
            <person name="Heikkinen L."/>
            <person name="Lakso M."/>
            <person name="Fracchia K.M."/>
            <person name="Antoshechkin I."/>
            <person name="Mortazavi A."/>
            <person name="Wong G."/>
            <person name="Sternberg P.W."/>
        </authorList>
    </citation>
    <scope>NUCLEOTIDE SEQUENCE [LARGE SCALE GENOMIC DNA]</scope>
    <source>
        <strain evidence="1">MT8872</strain>
    </source>
</reference>
<organism evidence="1 2">
    <name type="scientific">Panagrellus redivivus</name>
    <name type="common">Microworm</name>
    <dbReference type="NCBI Taxonomy" id="6233"/>
    <lineage>
        <taxon>Eukaryota</taxon>
        <taxon>Metazoa</taxon>
        <taxon>Ecdysozoa</taxon>
        <taxon>Nematoda</taxon>
        <taxon>Chromadorea</taxon>
        <taxon>Rhabditida</taxon>
        <taxon>Tylenchina</taxon>
        <taxon>Panagrolaimomorpha</taxon>
        <taxon>Panagrolaimoidea</taxon>
        <taxon>Panagrolaimidae</taxon>
        <taxon>Panagrellus</taxon>
    </lineage>
</organism>
<sequence>MPTLLTALTDSCSLKIPETALSTEAVFEMSTAMRPISQVEGLYWFIKSCTSAAGSNHERAGIFTVYVLCTKPVKCRGLISLQNTAIQCKLF</sequence>
<dbReference type="Proteomes" id="UP000492821">
    <property type="component" value="Unassembled WGS sequence"/>
</dbReference>